<dbReference type="InterPro" id="IPR029058">
    <property type="entry name" value="AB_hydrolase_fold"/>
</dbReference>
<proteinExistence type="predicted"/>
<organism evidence="1 2">
    <name type="scientific">Caulobacter hibisci</name>
    <dbReference type="NCBI Taxonomy" id="2035993"/>
    <lineage>
        <taxon>Bacteria</taxon>
        <taxon>Pseudomonadati</taxon>
        <taxon>Pseudomonadota</taxon>
        <taxon>Alphaproteobacteria</taxon>
        <taxon>Caulobacterales</taxon>
        <taxon>Caulobacteraceae</taxon>
        <taxon>Caulobacter</taxon>
    </lineage>
</organism>
<dbReference type="SUPFAM" id="SSF53474">
    <property type="entry name" value="alpha/beta-Hydrolases"/>
    <property type="match status" value="1"/>
</dbReference>
<reference evidence="1 2" key="1">
    <citation type="submission" date="2020-11" db="EMBL/GenBank/DDBJ databases">
        <title>genome sequence of strain KACC 18849.</title>
        <authorList>
            <person name="Gao J."/>
            <person name="Zhang X."/>
        </authorList>
    </citation>
    <scope>NUCLEOTIDE SEQUENCE [LARGE SCALE GENOMIC DNA]</scope>
    <source>
        <strain evidence="1 2">KACC 18849</strain>
    </source>
</reference>
<keyword evidence="2" id="KW-1185">Reference proteome</keyword>
<comment type="caution">
    <text evidence="1">The sequence shown here is derived from an EMBL/GenBank/DDBJ whole genome shotgun (WGS) entry which is preliminary data.</text>
</comment>
<dbReference type="RefSeq" id="WP_198575792.1">
    <property type="nucleotide sequence ID" value="NZ_JADWOX010000005.1"/>
</dbReference>
<dbReference type="Proteomes" id="UP000639859">
    <property type="component" value="Unassembled WGS sequence"/>
</dbReference>
<dbReference type="Pfam" id="PF00756">
    <property type="entry name" value="Esterase"/>
    <property type="match status" value="1"/>
</dbReference>
<dbReference type="InterPro" id="IPR000801">
    <property type="entry name" value="Esterase-like"/>
</dbReference>
<sequence length="351" mass="38242">MLGLLWRAVFLLLLLVAPVAARAEGRLVDFEIASRRFDGNQAGVTAIRKAIAYLPDGYEAGRRRYPVVYFLPNLFDDQRAIFDRDGAKAVLDRAIAEGTVPPLILVSADFSTPAGSSFYATSPVTGDWTGFLAQDLVAAVDGRFRTLPRPDSRGLLGDRMGGYGAIRTAMLAPGVFGAVYALHPVGTGVGLQTMNSRPNFERLAAAKSLDDLGDDGFSRVFLGMYQAFLPHPGKPPFHVDFPASGRGASLATDPVLTARLQNAFLLDRLLPAHASELKALRGLMFDWGRFDGNADHVVANRAFAGLLEELGVANEAEEYRGWWGERHWTQGGRVETRALPFFGRALAYEEK</sequence>
<gene>
    <name evidence="1" type="ORF">I4Q42_09320</name>
</gene>
<dbReference type="EMBL" id="JADWOX010000005">
    <property type="protein sequence ID" value="MBI1683869.1"/>
    <property type="molecule type" value="Genomic_DNA"/>
</dbReference>
<protein>
    <submittedName>
        <fullName evidence="1">Esterase</fullName>
    </submittedName>
</protein>
<dbReference type="InterPro" id="IPR050583">
    <property type="entry name" value="Mycobacterial_A85_antigen"/>
</dbReference>
<name>A0ABS0SW94_9CAUL</name>
<evidence type="ECO:0000313" key="2">
    <source>
        <dbReference type="Proteomes" id="UP000639859"/>
    </source>
</evidence>
<evidence type="ECO:0000313" key="1">
    <source>
        <dbReference type="EMBL" id="MBI1683869.1"/>
    </source>
</evidence>
<accession>A0ABS0SW94</accession>
<dbReference type="Gene3D" id="3.40.50.1820">
    <property type="entry name" value="alpha/beta hydrolase"/>
    <property type="match status" value="1"/>
</dbReference>
<dbReference type="PANTHER" id="PTHR48098:SF1">
    <property type="entry name" value="DIACYLGLYCEROL ACYLTRANSFERASE_MYCOLYLTRANSFERASE AG85A"/>
    <property type="match status" value="1"/>
</dbReference>
<dbReference type="PANTHER" id="PTHR48098">
    <property type="entry name" value="ENTEROCHELIN ESTERASE-RELATED"/>
    <property type="match status" value="1"/>
</dbReference>